<accession>A0ABN5I3C0</accession>
<evidence type="ECO:0000313" key="2">
    <source>
        <dbReference type="Proteomes" id="UP000238413"/>
    </source>
</evidence>
<reference evidence="1 2" key="1">
    <citation type="submission" date="2018-02" db="EMBL/GenBank/DDBJ databases">
        <title>Complete genome sequence of Streptomyces dengpaensis, the producer of angucyclines.</title>
        <authorList>
            <person name="Yumei L."/>
        </authorList>
    </citation>
    <scope>NUCLEOTIDE SEQUENCE [LARGE SCALE GENOMIC DNA]</scope>
    <source>
        <strain evidence="1 2">XZHG99</strain>
    </source>
</reference>
<dbReference type="Proteomes" id="UP000238413">
    <property type="component" value="Chromosome"/>
</dbReference>
<gene>
    <name evidence="1" type="ORF">C4B68_18955</name>
</gene>
<protein>
    <submittedName>
        <fullName evidence="1">Uncharacterized protein</fullName>
    </submittedName>
</protein>
<proteinExistence type="predicted"/>
<dbReference type="RefSeq" id="WP_099505903.1">
    <property type="nucleotide sequence ID" value="NZ_CP026652.1"/>
</dbReference>
<name>A0ABN5I3C0_9ACTN</name>
<dbReference type="EMBL" id="CP026652">
    <property type="protein sequence ID" value="AVH57511.1"/>
    <property type="molecule type" value="Genomic_DNA"/>
</dbReference>
<sequence>MAYDIRYDFLDKSGKVVGSAGCVFSVTAHQLLGDEALYSASGKCRPKFRLVYINAYDNTSAGASGAVRPGRTFFCDGASAMPQPGRSYAAATSLQQLVSV</sequence>
<organism evidence="1 2">
    <name type="scientific">Streptomyces dengpaensis</name>
    <dbReference type="NCBI Taxonomy" id="2049881"/>
    <lineage>
        <taxon>Bacteria</taxon>
        <taxon>Bacillati</taxon>
        <taxon>Actinomycetota</taxon>
        <taxon>Actinomycetes</taxon>
        <taxon>Kitasatosporales</taxon>
        <taxon>Streptomycetaceae</taxon>
        <taxon>Streptomyces</taxon>
    </lineage>
</organism>
<keyword evidence="2" id="KW-1185">Reference proteome</keyword>
<evidence type="ECO:0000313" key="1">
    <source>
        <dbReference type="EMBL" id="AVH57511.1"/>
    </source>
</evidence>